<evidence type="ECO:0000259" key="2">
    <source>
        <dbReference type="Pfam" id="PF03050"/>
    </source>
</evidence>
<dbReference type="Pfam" id="PF03050">
    <property type="entry name" value="DDE_Tnp_IS66"/>
    <property type="match status" value="1"/>
</dbReference>
<protein>
    <recommendedName>
        <fullName evidence="2">Transposase IS66 central domain-containing protein</fullName>
    </recommendedName>
</protein>
<accession>A0A0F8VAP1</accession>
<dbReference type="InterPro" id="IPR004291">
    <property type="entry name" value="Transposase_IS66_central"/>
</dbReference>
<gene>
    <name evidence="3" type="ORF">LCGC14_2590300</name>
</gene>
<feature type="domain" description="Transposase IS66 central" evidence="2">
    <location>
        <begin position="255"/>
        <end position="341"/>
    </location>
</feature>
<evidence type="ECO:0000256" key="1">
    <source>
        <dbReference type="SAM" id="MobiDB-lite"/>
    </source>
</evidence>
<sequence length="363" mass="42672">MFRQKEKKYERVIKSQEAQLKAKDLELQEKNSELQEKDSKLQEKDSKLQEKDSKLQEKDSKLQEKDSKLQEKDSELQEKDYAFKNEIEQLKKEKDTLEAKYLKKLKSADVKKNNLARYRRKMKALRKKTIAEEAEEIVGKGSSWLPHSREGPKSPKMGKPKGSPGGGRKRPEKIHEEKELHAYKCYRCGISLEGMKDYFAYDRVVTELFRYQEDEKDYLTLRLKNVKLTVNRKKCPKCKKWVYPEQGLLKNNRIGLSLVSFVMSRRIRTGLPYEVIIDELSTHFGSNFTITAPAIIDWFKDFSDVIEGLYEQLEELVKKSALLHVDETGLPMNGENWWLWVGAIWSYTIEYGTLSITEWYAYQ</sequence>
<dbReference type="EMBL" id="LAZR01070384">
    <property type="protein sequence ID" value="KKK41648.1"/>
    <property type="molecule type" value="Genomic_DNA"/>
</dbReference>
<dbReference type="AlphaFoldDB" id="A0A0F8VAP1"/>
<feature type="region of interest" description="Disordered" evidence="1">
    <location>
        <begin position="21"/>
        <end position="81"/>
    </location>
</feature>
<reference evidence="3" key="1">
    <citation type="journal article" date="2015" name="Nature">
        <title>Complex archaea that bridge the gap between prokaryotes and eukaryotes.</title>
        <authorList>
            <person name="Spang A."/>
            <person name="Saw J.H."/>
            <person name="Jorgensen S.L."/>
            <person name="Zaremba-Niedzwiedzka K."/>
            <person name="Martijn J."/>
            <person name="Lind A.E."/>
            <person name="van Eijk R."/>
            <person name="Schleper C."/>
            <person name="Guy L."/>
            <person name="Ettema T.J."/>
        </authorList>
    </citation>
    <scope>NUCLEOTIDE SEQUENCE</scope>
</reference>
<dbReference type="PANTHER" id="PTHR33678">
    <property type="entry name" value="BLL1576 PROTEIN"/>
    <property type="match status" value="1"/>
</dbReference>
<dbReference type="InterPro" id="IPR052344">
    <property type="entry name" value="Transposase-related"/>
</dbReference>
<name>A0A0F8VAP1_9ZZZZ</name>
<evidence type="ECO:0000313" key="3">
    <source>
        <dbReference type="EMBL" id="KKK41648.1"/>
    </source>
</evidence>
<dbReference type="PANTHER" id="PTHR33678:SF1">
    <property type="entry name" value="BLL1576 PROTEIN"/>
    <property type="match status" value="1"/>
</dbReference>
<feature type="region of interest" description="Disordered" evidence="1">
    <location>
        <begin position="141"/>
        <end position="174"/>
    </location>
</feature>
<organism evidence="3">
    <name type="scientific">marine sediment metagenome</name>
    <dbReference type="NCBI Taxonomy" id="412755"/>
    <lineage>
        <taxon>unclassified sequences</taxon>
        <taxon>metagenomes</taxon>
        <taxon>ecological metagenomes</taxon>
    </lineage>
</organism>
<comment type="caution">
    <text evidence="3">The sequence shown here is derived from an EMBL/GenBank/DDBJ whole genome shotgun (WGS) entry which is preliminary data.</text>
</comment>
<proteinExistence type="predicted"/>